<dbReference type="PANTHER" id="PTHR37558">
    <property type="entry name" value="HTH CENPB-TYPE DOMAIN-CONTAINING PROTEIN"/>
    <property type="match status" value="1"/>
</dbReference>
<evidence type="ECO:0000313" key="2">
    <source>
        <dbReference type="EMBL" id="KAK8769962.1"/>
    </source>
</evidence>
<feature type="region of interest" description="Disordered" evidence="1">
    <location>
        <begin position="256"/>
        <end position="279"/>
    </location>
</feature>
<dbReference type="EMBL" id="JARKHS020021814">
    <property type="protein sequence ID" value="KAK8769962.1"/>
    <property type="molecule type" value="Genomic_DNA"/>
</dbReference>
<name>A0AAQ4E5N6_AMBAM</name>
<accession>A0AAQ4E5N6</accession>
<organism evidence="2 3">
    <name type="scientific">Amblyomma americanum</name>
    <name type="common">Lone star tick</name>
    <dbReference type="NCBI Taxonomy" id="6943"/>
    <lineage>
        <taxon>Eukaryota</taxon>
        <taxon>Metazoa</taxon>
        <taxon>Ecdysozoa</taxon>
        <taxon>Arthropoda</taxon>
        <taxon>Chelicerata</taxon>
        <taxon>Arachnida</taxon>
        <taxon>Acari</taxon>
        <taxon>Parasitiformes</taxon>
        <taxon>Ixodida</taxon>
        <taxon>Ixodoidea</taxon>
        <taxon>Ixodidae</taxon>
        <taxon>Amblyomminae</taxon>
        <taxon>Amblyomma</taxon>
    </lineage>
</organism>
<protein>
    <submittedName>
        <fullName evidence="2">Uncharacterized protein</fullName>
    </submittedName>
</protein>
<gene>
    <name evidence="2" type="ORF">V5799_013574</name>
</gene>
<sequence length="299" mass="33647">MQWANIASKMQDIAGRSFTVRAVRDRTELLLGHYAANDRASLNKSGTEEQYRAREVLLQEVLDLAREHGVKLRARCKAYPAPAATPREANCALTVQSSPAQTRDTHAAAHFDGSAGDDQSESTSQTFNQILNCNLNDSDTEDVAIQNLDDQTETVQLPGFSTSPAHKYTGQAEATAPAQCPAVRGKKRQEQSADYEFLEKRLRPEQAMKEKDFLLESRRLALEEQKLAWEKEKTLAELNLKQQELNLLADERAKARRLDAREKQHKQERKAEEHRTAAAQQQAVLSIVEKVLSKINKIE</sequence>
<dbReference type="PANTHER" id="PTHR37558:SF1">
    <property type="entry name" value="HTH CENPB-TYPE DOMAIN-CONTAINING PROTEIN"/>
    <property type="match status" value="1"/>
</dbReference>
<proteinExistence type="predicted"/>
<evidence type="ECO:0000256" key="1">
    <source>
        <dbReference type="SAM" id="MobiDB-lite"/>
    </source>
</evidence>
<reference evidence="2 3" key="1">
    <citation type="journal article" date="2023" name="Arcadia Sci">
        <title>De novo assembly of a long-read Amblyomma americanum tick genome.</title>
        <authorList>
            <person name="Chou S."/>
            <person name="Poskanzer K.E."/>
            <person name="Rollins M."/>
            <person name="Thuy-Boun P.S."/>
        </authorList>
    </citation>
    <scope>NUCLEOTIDE SEQUENCE [LARGE SCALE GENOMIC DNA]</scope>
    <source>
        <strain evidence="2">F_SG_1</strain>
        <tissue evidence="2">Salivary glands</tissue>
    </source>
</reference>
<dbReference type="Proteomes" id="UP001321473">
    <property type="component" value="Unassembled WGS sequence"/>
</dbReference>
<keyword evidence="3" id="KW-1185">Reference proteome</keyword>
<dbReference type="AlphaFoldDB" id="A0AAQ4E5N6"/>
<feature type="region of interest" description="Disordered" evidence="1">
    <location>
        <begin position="102"/>
        <end position="124"/>
    </location>
</feature>
<evidence type="ECO:0000313" key="3">
    <source>
        <dbReference type="Proteomes" id="UP001321473"/>
    </source>
</evidence>
<comment type="caution">
    <text evidence="2">The sequence shown here is derived from an EMBL/GenBank/DDBJ whole genome shotgun (WGS) entry which is preliminary data.</text>
</comment>